<dbReference type="Gene3D" id="1.10.390.10">
    <property type="entry name" value="Neutral Protease Domain 2"/>
    <property type="match status" value="1"/>
</dbReference>
<keyword evidence="5" id="KW-0482">Metalloprotease</keyword>
<dbReference type="SMART" id="SM00089">
    <property type="entry name" value="PKD"/>
    <property type="match status" value="1"/>
</dbReference>
<dbReference type="InterPro" id="IPR013783">
    <property type="entry name" value="Ig-like_fold"/>
</dbReference>
<dbReference type="InterPro" id="IPR045474">
    <property type="entry name" value="GEVED"/>
</dbReference>
<dbReference type="PANTHER" id="PTHR33794">
    <property type="entry name" value="BACILLOLYSIN"/>
    <property type="match status" value="1"/>
</dbReference>
<evidence type="ECO:0000256" key="2">
    <source>
        <dbReference type="ARBA" id="ARBA00022723"/>
    </source>
</evidence>
<dbReference type="InterPro" id="IPR035986">
    <property type="entry name" value="PKD_dom_sf"/>
</dbReference>
<dbReference type="RefSeq" id="WP_386722836.1">
    <property type="nucleotide sequence ID" value="NZ_JBHRSZ010000007.1"/>
</dbReference>
<dbReference type="Pfam" id="PF18911">
    <property type="entry name" value="PKD_4"/>
    <property type="match status" value="1"/>
</dbReference>
<evidence type="ECO:0000313" key="9">
    <source>
        <dbReference type="EMBL" id="MFC3152914.1"/>
    </source>
</evidence>
<evidence type="ECO:0000256" key="4">
    <source>
        <dbReference type="ARBA" id="ARBA00022833"/>
    </source>
</evidence>
<dbReference type="CDD" id="cd00146">
    <property type="entry name" value="PKD"/>
    <property type="match status" value="1"/>
</dbReference>
<protein>
    <submittedName>
        <fullName evidence="9">PKD domain-containing protein</fullName>
    </submittedName>
</protein>
<evidence type="ECO:0000256" key="5">
    <source>
        <dbReference type="ARBA" id="ARBA00023049"/>
    </source>
</evidence>
<gene>
    <name evidence="9" type="ORF">ACFOEK_17880</name>
</gene>
<dbReference type="PROSITE" id="PS50093">
    <property type="entry name" value="PKD"/>
    <property type="match status" value="1"/>
</dbReference>
<proteinExistence type="predicted"/>
<dbReference type="InterPro" id="IPR050728">
    <property type="entry name" value="Zinc_Metalloprotease_M4"/>
</dbReference>
<evidence type="ECO:0000259" key="8">
    <source>
        <dbReference type="PROSITE" id="PS50093"/>
    </source>
</evidence>
<feature type="region of interest" description="Disordered" evidence="7">
    <location>
        <begin position="30"/>
        <end position="50"/>
    </location>
</feature>
<dbReference type="Pfam" id="PF02868">
    <property type="entry name" value="Peptidase_M4_C"/>
    <property type="match status" value="1"/>
</dbReference>
<dbReference type="Pfam" id="PF01447">
    <property type="entry name" value="Peptidase_M4"/>
    <property type="match status" value="1"/>
</dbReference>
<keyword evidence="2" id="KW-0479">Metal-binding</keyword>
<accession>A0ABV7HGB2</accession>
<name>A0ABV7HGB2_9GAMM</name>
<dbReference type="SUPFAM" id="SSF49299">
    <property type="entry name" value="PKD domain"/>
    <property type="match status" value="1"/>
</dbReference>
<comment type="caution">
    <text evidence="9">The sequence shown here is derived from an EMBL/GenBank/DDBJ whole genome shotgun (WGS) entry which is preliminary data.</text>
</comment>
<evidence type="ECO:0000256" key="7">
    <source>
        <dbReference type="SAM" id="MobiDB-lite"/>
    </source>
</evidence>
<sequence>MLFSVIHRSSYRVLSCASILLLTACGGGGGGGGSSSDPTTPPDTGTPASEVPENVIQHAVLRDQDGDPNQISGDIEIQLIANTTANDSNTEQVNVYWATNTGVKLGDAWLTSEAESPFQLSIPANTAIPAGSKGLLLFPANNTGESEDGTLIHFHDFTGNVEMTGPGGNEQQNWIYGTDRPTISIRRTSEQGGLCYLDNGLVQVIDMGNERDTVWENANDQANTANDTTFPAYSFLCNDTPENTERPILKDNNVDIYTYSTLNDAMYYGTIVYDAFLKYLGEPPLEDKIRLRVHYGDELALDAFWDGAYANFSDAYGLAYTYATLDIIAHEVAHGVLLRIGNLMNFEDDISPDTRTLSEAFSDISGVMVKYYLTNTTDDWTHGLESAHESRYRYLNQIKTETSAIDSYLDYDDAGNNPYLRIGMITYPFHVLANQWGIEPAYQVVVDAASNCWQADSTLADAAECMADSAEDLGHARADVVDAFRSVKIRLDESDVLSHFEYRNYKLTSHFTETSQTPAEVDEWLWDFGDGTTSTDQNPQHSYATSGDYDVTLTVNATNNRTDSFTRTVSVTDQYCPIRDNNNGENQINQVIIDGQNLNYDALVSDYTNPVITVADATNVPIQIQGTPAATTRPVSWIVWIDLNDDGVFEDSAEERVIDIDAAQGEAYQLTTSLDLSQFINDGQPKYMRIAGEYAVQNPCSSLNAGEALDVRINW</sequence>
<dbReference type="Gene3D" id="2.60.40.10">
    <property type="entry name" value="Immunoglobulins"/>
    <property type="match status" value="1"/>
</dbReference>
<dbReference type="Proteomes" id="UP001595476">
    <property type="component" value="Unassembled WGS sequence"/>
</dbReference>
<keyword evidence="10" id="KW-1185">Reference proteome</keyword>
<evidence type="ECO:0000256" key="6">
    <source>
        <dbReference type="ARBA" id="ARBA00023145"/>
    </source>
</evidence>
<dbReference type="PANTHER" id="PTHR33794:SF1">
    <property type="entry name" value="BACILLOLYSIN"/>
    <property type="match status" value="1"/>
</dbReference>
<dbReference type="Pfam" id="PF20009">
    <property type="entry name" value="GEVED"/>
    <property type="match status" value="1"/>
</dbReference>
<feature type="domain" description="PKD" evidence="8">
    <location>
        <begin position="524"/>
        <end position="572"/>
    </location>
</feature>
<keyword evidence="6" id="KW-0865">Zymogen</keyword>
<dbReference type="InterPro" id="IPR000601">
    <property type="entry name" value="PKD_dom"/>
</dbReference>
<keyword evidence="1" id="KW-0645">Protease</keyword>
<reference evidence="10" key="1">
    <citation type="journal article" date="2019" name="Int. J. Syst. Evol. Microbiol.">
        <title>The Global Catalogue of Microorganisms (GCM) 10K type strain sequencing project: providing services to taxonomists for standard genome sequencing and annotation.</title>
        <authorList>
            <consortium name="The Broad Institute Genomics Platform"/>
            <consortium name="The Broad Institute Genome Sequencing Center for Infectious Disease"/>
            <person name="Wu L."/>
            <person name="Ma J."/>
        </authorList>
    </citation>
    <scope>NUCLEOTIDE SEQUENCE [LARGE SCALE GENOMIC DNA]</scope>
    <source>
        <strain evidence="10">KCTC 52438</strain>
    </source>
</reference>
<dbReference type="InterPro" id="IPR027268">
    <property type="entry name" value="Peptidase_M4/M1_CTD_sf"/>
</dbReference>
<dbReference type="SUPFAM" id="SSF55486">
    <property type="entry name" value="Metalloproteases ('zincins'), catalytic domain"/>
    <property type="match status" value="1"/>
</dbReference>
<keyword evidence="4" id="KW-0862">Zinc</keyword>
<evidence type="ECO:0000256" key="1">
    <source>
        <dbReference type="ARBA" id="ARBA00022670"/>
    </source>
</evidence>
<organism evidence="9 10">
    <name type="scientific">Litoribrevibacter euphylliae</name>
    <dbReference type="NCBI Taxonomy" id="1834034"/>
    <lineage>
        <taxon>Bacteria</taxon>
        <taxon>Pseudomonadati</taxon>
        <taxon>Pseudomonadota</taxon>
        <taxon>Gammaproteobacteria</taxon>
        <taxon>Oceanospirillales</taxon>
        <taxon>Oceanospirillaceae</taxon>
        <taxon>Litoribrevibacter</taxon>
    </lineage>
</organism>
<keyword evidence="3" id="KW-0378">Hydrolase</keyword>
<dbReference type="Gene3D" id="3.10.170.10">
    <property type="match status" value="1"/>
</dbReference>
<dbReference type="EMBL" id="JBHRSZ010000007">
    <property type="protein sequence ID" value="MFC3152914.1"/>
    <property type="molecule type" value="Genomic_DNA"/>
</dbReference>
<dbReference type="InterPro" id="IPR013856">
    <property type="entry name" value="Peptidase_M4_domain"/>
</dbReference>
<dbReference type="InterPro" id="IPR022409">
    <property type="entry name" value="PKD/Chitinase_dom"/>
</dbReference>
<dbReference type="InterPro" id="IPR001570">
    <property type="entry name" value="Peptidase_M4_C_domain"/>
</dbReference>
<evidence type="ECO:0000313" key="10">
    <source>
        <dbReference type="Proteomes" id="UP001595476"/>
    </source>
</evidence>
<feature type="compositionally biased region" description="Low complexity" evidence="7">
    <location>
        <begin position="35"/>
        <end position="47"/>
    </location>
</feature>
<evidence type="ECO:0000256" key="3">
    <source>
        <dbReference type="ARBA" id="ARBA00022801"/>
    </source>
</evidence>